<name>A0A6J4ISV2_9PROT</name>
<keyword evidence="5 10" id="KW-0812">Transmembrane</keyword>
<evidence type="ECO:0000256" key="8">
    <source>
        <dbReference type="ARBA" id="ARBA00023136"/>
    </source>
</evidence>
<dbReference type="Pfam" id="PF01554">
    <property type="entry name" value="MatE"/>
    <property type="match status" value="2"/>
</dbReference>
<dbReference type="GO" id="GO:0006811">
    <property type="term" value="P:monoatomic ion transport"/>
    <property type="evidence" value="ECO:0007669"/>
    <property type="project" value="UniProtKB-KW"/>
</dbReference>
<accession>A0A6J4ISV2</accession>
<gene>
    <name evidence="11" type="ORF">AVDCRST_MAG08-2482</name>
</gene>
<evidence type="ECO:0000256" key="3">
    <source>
        <dbReference type="ARBA" id="ARBA00022449"/>
    </source>
</evidence>
<dbReference type="PIRSF" id="PIRSF006603">
    <property type="entry name" value="DinF"/>
    <property type="match status" value="1"/>
</dbReference>
<feature type="transmembrane region" description="Helical" evidence="10">
    <location>
        <begin position="305"/>
        <end position="325"/>
    </location>
</feature>
<evidence type="ECO:0000256" key="9">
    <source>
        <dbReference type="ARBA" id="ARBA00031636"/>
    </source>
</evidence>
<evidence type="ECO:0000256" key="10">
    <source>
        <dbReference type="SAM" id="Phobius"/>
    </source>
</evidence>
<feature type="transmembrane region" description="Helical" evidence="10">
    <location>
        <begin position="372"/>
        <end position="392"/>
    </location>
</feature>
<proteinExistence type="predicted"/>
<evidence type="ECO:0000256" key="2">
    <source>
        <dbReference type="ARBA" id="ARBA00022448"/>
    </source>
</evidence>
<reference evidence="11" key="1">
    <citation type="submission" date="2020-02" db="EMBL/GenBank/DDBJ databases">
        <authorList>
            <person name="Meier V. D."/>
        </authorList>
    </citation>
    <scope>NUCLEOTIDE SEQUENCE</scope>
    <source>
        <strain evidence="11">AVDCRST_MAG08</strain>
    </source>
</reference>
<dbReference type="InterPro" id="IPR048279">
    <property type="entry name" value="MdtK-like"/>
</dbReference>
<feature type="transmembrane region" description="Helical" evidence="10">
    <location>
        <begin position="179"/>
        <end position="203"/>
    </location>
</feature>
<feature type="transmembrane region" description="Helical" evidence="10">
    <location>
        <begin position="21"/>
        <end position="43"/>
    </location>
</feature>
<sequence length="490" mass="50572">MEGTSAHGHVAPRRAWRTEAWATLALAWPIALTNLSQIALLLTDTLLVGRLGTEALAAVTVGVNLYWAVLAPTFGMAQAAAPLLAQARGAGRRLDAPRRGWMREMRRGARQALWAVAALTVPTWALLWHAEALLLLLGQEPAIAALAAGYVRALMWGLPLFGAFVVLRGFLAAMERPRPALLVAFVGIAVNAVLAWALIFGALGAPRLGVVGAGVASALANLFMLLALLGLIARDRRLRRFRLLGRLWRPDWPRLREVFRIGLPIAGQMWLEIGVFSVAALVVGWLGVVPLAAHAVAVQAATATFMVPMGIGQAATARVGLFFGAGDAAGAARAGSVAVAIGAGFMAASALGMVAGAGALPWLFLDAADPDAAAVAGSASALLVIAGLFQLADGVQVVAAGALRGLRDTRVPMLFAAVGYWAIGMPVGLLLGFPLGLGASGIWIGLAAGLAVVAALLLRRWRRLAVAPPRSVPAAAADAVPWPAAPSPGA</sequence>
<evidence type="ECO:0000256" key="5">
    <source>
        <dbReference type="ARBA" id="ARBA00022692"/>
    </source>
</evidence>
<feature type="transmembrane region" description="Helical" evidence="10">
    <location>
        <begin position="63"/>
        <end position="85"/>
    </location>
</feature>
<evidence type="ECO:0000256" key="7">
    <source>
        <dbReference type="ARBA" id="ARBA00023065"/>
    </source>
</evidence>
<dbReference type="InterPro" id="IPR050222">
    <property type="entry name" value="MATE_MdtK"/>
</dbReference>
<evidence type="ECO:0000256" key="6">
    <source>
        <dbReference type="ARBA" id="ARBA00022989"/>
    </source>
</evidence>
<dbReference type="PANTHER" id="PTHR43298:SF2">
    <property type="entry name" value="FMN_FAD EXPORTER YEEO-RELATED"/>
    <property type="match status" value="1"/>
</dbReference>
<keyword evidence="7" id="KW-0406">Ion transport</keyword>
<organism evidence="11">
    <name type="scientific">uncultured Acetobacteraceae bacterium</name>
    <dbReference type="NCBI Taxonomy" id="169975"/>
    <lineage>
        <taxon>Bacteria</taxon>
        <taxon>Pseudomonadati</taxon>
        <taxon>Pseudomonadota</taxon>
        <taxon>Alphaproteobacteria</taxon>
        <taxon>Acetobacterales</taxon>
        <taxon>Acetobacteraceae</taxon>
        <taxon>environmental samples</taxon>
    </lineage>
</organism>
<keyword evidence="2" id="KW-0813">Transport</keyword>
<evidence type="ECO:0000256" key="1">
    <source>
        <dbReference type="ARBA" id="ARBA00004429"/>
    </source>
</evidence>
<keyword evidence="8 10" id="KW-0472">Membrane</keyword>
<protein>
    <recommendedName>
        <fullName evidence="9">Multidrug-efflux transporter</fullName>
    </recommendedName>
</protein>
<comment type="subcellular location">
    <subcellularLocation>
        <location evidence="1">Cell inner membrane</location>
        <topology evidence="1">Multi-pass membrane protein</topology>
    </subcellularLocation>
</comment>
<evidence type="ECO:0000256" key="4">
    <source>
        <dbReference type="ARBA" id="ARBA00022475"/>
    </source>
</evidence>
<feature type="transmembrane region" description="Helical" evidence="10">
    <location>
        <begin position="269"/>
        <end position="293"/>
    </location>
</feature>
<keyword evidence="4" id="KW-1003">Cell membrane</keyword>
<dbReference type="PANTHER" id="PTHR43298">
    <property type="entry name" value="MULTIDRUG RESISTANCE PROTEIN NORM-RELATED"/>
    <property type="match status" value="1"/>
</dbReference>
<dbReference type="GO" id="GO:0015297">
    <property type="term" value="F:antiporter activity"/>
    <property type="evidence" value="ECO:0007669"/>
    <property type="project" value="UniProtKB-KW"/>
</dbReference>
<feature type="transmembrane region" description="Helical" evidence="10">
    <location>
        <begin position="142"/>
        <end position="167"/>
    </location>
</feature>
<feature type="transmembrane region" description="Helical" evidence="10">
    <location>
        <begin position="337"/>
        <end position="360"/>
    </location>
</feature>
<dbReference type="GO" id="GO:0005886">
    <property type="term" value="C:plasma membrane"/>
    <property type="evidence" value="ECO:0007669"/>
    <property type="project" value="UniProtKB-SubCell"/>
</dbReference>
<dbReference type="GO" id="GO:0042910">
    <property type="term" value="F:xenobiotic transmembrane transporter activity"/>
    <property type="evidence" value="ECO:0007669"/>
    <property type="project" value="InterPro"/>
</dbReference>
<dbReference type="AlphaFoldDB" id="A0A6J4ISV2"/>
<feature type="transmembrane region" description="Helical" evidence="10">
    <location>
        <begin position="413"/>
        <end position="435"/>
    </location>
</feature>
<feature type="transmembrane region" description="Helical" evidence="10">
    <location>
        <begin position="441"/>
        <end position="458"/>
    </location>
</feature>
<dbReference type="NCBIfam" id="TIGR00797">
    <property type="entry name" value="matE"/>
    <property type="match status" value="1"/>
</dbReference>
<evidence type="ECO:0000313" key="11">
    <source>
        <dbReference type="EMBL" id="CAA9257916.1"/>
    </source>
</evidence>
<keyword evidence="6 10" id="KW-1133">Transmembrane helix</keyword>
<feature type="transmembrane region" description="Helical" evidence="10">
    <location>
        <begin position="112"/>
        <end position="130"/>
    </location>
</feature>
<dbReference type="EMBL" id="CADCTG010000186">
    <property type="protein sequence ID" value="CAA9257916.1"/>
    <property type="molecule type" value="Genomic_DNA"/>
</dbReference>
<feature type="transmembrane region" description="Helical" evidence="10">
    <location>
        <begin position="209"/>
        <end position="233"/>
    </location>
</feature>
<dbReference type="InterPro" id="IPR002528">
    <property type="entry name" value="MATE_fam"/>
</dbReference>
<keyword evidence="3" id="KW-0050">Antiport</keyword>